<reference evidence="2" key="1">
    <citation type="submission" date="2021-02" db="EMBL/GenBank/DDBJ databases">
        <authorList>
            <person name="Nowell W R."/>
        </authorList>
    </citation>
    <scope>NUCLEOTIDE SEQUENCE</scope>
</reference>
<accession>A0A814QIN7</accession>
<evidence type="ECO:0000313" key="3">
    <source>
        <dbReference type="Proteomes" id="UP000663864"/>
    </source>
</evidence>
<dbReference type="PANTHER" id="PTHR11999">
    <property type="entry name" value="GROUP II PYRIDOXAL-5-PHOSPHATE DECARBOXYLASE"/>
    <property type="match status" value="1"/>
</dbReference>
<dbReference type="Gene3D" id="1.20.1340.10">
    <property type="entry name" value="dopa decarboxylase, N-terminal domain"/>
    <property type="match status" value="1"/>
</dbReference>
<name>A0A814QIN7_9BILA</name>
<sequence length="201" mass="22610">MLPRNASEKKSESWDDTMKDVERTILPSITYWQHSRFHACFSAGNTCLACTELEPVILDRLDHIMSLPIAFLSFNSNNVHETETSNITIECQSICSAGGVVLVCGTLGITSSCSIDNFEKLRKIYQYEKLCSHVDGAYVGAARQIHVVLSILNDIFIIRFVVCTKDALKYDMYIAFQIIQTCADGIIIEYNKDLSLIIIKQ</sequence>
<dbReference type="AlphaFoldDB" id="A0A814QIN7"/>
<gene>
    <name evidence="2" type="ORF">ZHD862_LOCUS18526</name>
</gene>
<evidence type="ECO:0000256" key="1">
    <source>
        <dbReference type="ARBA" id="ARBA00022793"/>
    </source>
</evidence>
<proteinExistence type="predicted"/>
<comment type="caution">
    <text evidence="2">The sequence shown here is derived from an EMBL/GenBank/DDBJ whole genome shotgun (WGS) entry which is preliminary data.</text>
</comment>
<dbReference type="GO" id="GO:0016831">
    <property type="term" value="F:carboxy-lyase activity"/>
    <property type="evidence" value="ECO:0007669"/>
    <property type="project" value="UniProtKB-KW"/>
</dbReference>
<evidence type="ECO:0000313" key="2">
    <source>
        <dbReference type="EMBL" id="CAF1119033.1"/>
    </source>
</evidence>
<dbReference type="InterPro" id="IPR015424">
    <property type="entry name" value="PyrdxlP-dep_Trfase"/>
</dbReference>
<dbReference type="Proteomes" id="UP000663864">
    <property type="component" value="Unassembled WGS sequence"/>
</dbReference>
<dbReference type="Gene3D" id="3.40.640.10">
    <property type="entry name" value="Type I PLP-dependent aspartate aminotransferase-like (Major domain)"/>
    <property type="match status" value="1"/>
</dbReference>
<dbReference type="PANTHER" id="PTHR11999:SF70">
    <property type="entry name" value="MIP05841P"/>
    <property type="match status" value="1"/>
</dbReference>
<dbReference type="SUPFAM" id="SSF53383">
    <property type="entry name" value="PLP-dependent transferases"/>
    <property type="match status" value="1"/>
</dbReference>
<dbReference type="InterPro" id="IPR010977">
    <property type="entry name" value="Aromatic_deC"/>
</dbReference>
<dbReference type="EMBL" id="CAJNOT010000966">
    <property type="protein sequence ID" value="CAF1119033.1"/>
    <property type="molecule type" value="Genomic_DNA"/>
</dbReference>
<dbReference type="InterPro" id="IPR015421">
    <property type="entry name" value="PyrdxlP-dep_Trfase_major"/>
</dbReference>
<organism evidence="2 3">
    <name type="scientific">Rotaria sordida</name>
    <dbReference type="NCBI Taxonomy" id="392033"/>
    <lineage>
        <taxon>Eukaryota</taxon>
        <taxon>Metazoa</taxon>
        <taxon>Spiralia</taxon>
        <taxon>Gnathifera</taxon>
        <taxon>Rotifera</taxon>
        <taxon>Eurotatoria</taxon>
        <taxon>Bdelloidea</taxon>
        <taxon>Philodinida</taxon>
        <taxon>Philodinidae</taxon>
        <taxon>Rotaria</taxon>
    </lineage>
</organism>
<keyword evidence="1" id="KW-0456">Lyase</keyword>
<keyword evidence="1" id="KW-0210">Decarboxylase</keyword>
<dbReference type="GO" id="GO:0005737">
    <property type="term" value="C:cytoplasm"/>
    <property type="evidence" value="ECO:0007669"/>
    <property type="project" value="TreeGrafter"/>
</dbReference>
<protein>
    <submittedName>
        <fullName evidence="2">Uncharacterized protein</fullName>
    </submittedName>
</protein>